<feature type="domain" description="HTH myb-type" evidence="4">
    <location>
        <begin position="1"/>
        <end position="52"/>
    </location>
</feature>
<dbReference type="PROSITE" id="PS50090">
    <property type="entry name" value="MYB_LIKE"/>
    <property type="match status" value="3"/>
</dbReference>
<feature type="non-terminal residue" evidence="5">
    <location>
        <position position="156"/>
    </location>
</feature>
<organism evidence="5 6">
    <name type="scientific">Tribonema minus</name>
    <dbReference type="NCBI Taxonomy" id="303371"/>
    <lineage>
        <taxon>Eukaryota</taxon>
        <taxon>Sar</taxon>
        <taxon>Stramenopiles</taxon>
        <taxon>Ochrophyta</taxon>
        <taxon>PX clade</taxon>
        <taxon>Xanthophyceae</taxon>
        <taxon>Tribonematales</taxon>
        <taxon>Tribonemataceae</taxon>
        <taxon>Tribonema</taxon>
    </lineage>
</organism>
<dbReference type="PANTHER" id="PTHR45614">
    <property type="entry name" value="MYB PROTEIN-RELATED"/>
    <property type="match status" value="1"/>
</dbReference>
<evidence type="ECO:0000256" key="2">
    <source>
        <dbReference type="ARBA" id="ARBA00023125"/>
    </source>
</evidence>
<feature type="domain" description="HTH myb-type" evidence="4">
    <location>
        <begin position="107"/>
        <end position="156"/>
    </location>
</feature>
<dbReference type="GO" id="GO:0000978">
    <property type="term" value="F:RNA polymerase II cis-regulatory region sequence-specific DNA binding"/>
    <property type="evidence" value="ECO:0007669"/>
    <property type="project" value="TreeGrafter"/>
</dbReference>
<name>A0A836C844_9STRA</name>
<dbReference type="Pfam" id="PF00249">
    <property type="entry name" value="Myb_DNA-binding"/>
    <property type="match status" value="1"/>
</dbReference>
<protein>
    <submittedName>
        <fullName evidence="5">Homeodomain-like protein</fullName>
    </submittedName>
</protein>
<comment type="caution">
    <text evidence="5">The sequence shown here is derived from an EMBL/GenBank/DDBJ whole genome shotgun (WGS) entry which is preliminary data.</text>
</comment>
<evidence type="ECO:0000256" key="1">
    <source>
        <dbReference type="ARBA" id="ARBA00022737"/>
    </source>
</evidence>
<dbReference type="GO" id="GO:0000981">
    <property type="term" value="F:DNA-binding transcription factor activity, RNA polymerase II-specific"/>
    <property type="evidence" value="ECO:0007669"/>
    <property type="project" value="TreeGrafter"/>
</dbReference>
<dbReference type="OrthoDB" id="2143914at2759"/>
<dbReference type="SMART" id="SM00717">
    <property type="entry name" value="SANT"/>
    <property type="match status" value="3"/>
</dbReference>
<evidence type="ECO:0000259" key="3">
    <source>
        <dbReference type="PROSITE" id="PS50090"/>
    </source>
</evidence>
<keyword evidence="2 5" id="KW-0238">DNA-binding</keyword>
<keyword evidence="6" id="KW-1185">Reference proteome</keyword>
<feature type="domain" description="Myb-like" evidence="3">
    <location>
        <begin position="49"/>
        <end position="102"/>
    </location>
</feature>
<dbReference type="InterPro" id="IPR017930">
    <property type="entry name" value="Myb_dom"/>
</dbReference>
<dbReference type="EMBL" id="JAFCMP010000540">
    <property type="protein sequence ID" value="KAG5176169.1"/>
    <property type="molecule type" value="Genomic_DNA"/>
</dbReference>
<dbReference type="PANTHER" id="PTHR45614:SF274">
    <property type="entry name" value="MYB-LIKE DNA-BINDING PROTEIN"/>
    <property type="match status" value="1"/>
</dbReference>
<keyword evidence="5" id="KW-0371">Homeobox</keyword>
<feature type="domain" description="Myb-like" evidence="3">
    <location>
        <begin position="103"/>
        <end position="153"/>
    </location>
</feature>
<keyword evidence="1" id="KW-0677">Repeat</keyword>
<dbReference type="Pfam" id="PF13921">
    <property type="entry name" value="Myb_DNA-bind_6"/>
    <property type="match status" value="1"/>
</dbReference>
<dbReference type="Gene3D" id="1.10.10.60">
    <property type="entry name" value="Homeodomain-like"/>
    <property type="match status" value="3"/>
</dbReference>
<sequence>MGTWAPDEDARLRDAVDRHGPRSWRAIAEDVGGARTDMQCLHRWNKVLRPGLHKGPWTETEDRVVRESVEAVGIAKVKWSAVAAKLPGRIGKQCRERWFNHLDPAIKRSPWTPEEDTVVFEAQLRLGNRWCEIAKLLPGRTENAVKNRFNSSAQKK</sequence>
<dbReference type="AlphaFoldDB" id="A0A836C844"/>
<dbReference type="InterPro" id="IPR009057">
    <property type="entry name" value="Homeodomain-like_sf"/>
</dbReference>
<dbReference type="FunFam" id="1.10.10.60:FF:000010">
    <property type="entry name" value="Transcriptional activator Myb isoform A"/>
    <property type="match status" value="1"/>
</dbReference>
<accession>A0A836C844</accession>
<dbReference type="Proteomes" id="UP000664859">
    <property type="component" value="Unassembled WGS sequence"/>
</dbReference>
<dbReference type="InterPro" id="IPR050560">
    <property type="entry name" value="MYB_TF"/>
</dbReference>
<feature type="domain" description="Myb-like" evidence="3">
    <location>
        <begin position="1"/>
        <end position="48"/>
    </location>
</feature>
<proteinExistence type="predicted"/>
<reference evidence="5" key="1">
    <citation type="submission" date="2021-02" db="EMBL/GenBank/DDBJ databases">
        <title>First Annotated Genome of the Yellow-green Alga Tribonema minus.</title>
        <authorList>
            <person name="Mahan K.M."/>
        </authorList>
    </citation>
    <scope>NUCLEOTIDE SEQUENCE</scope>
    <source>
        <strain evidence="5">UTEX B ZZ1240</strain>
    </source>
</reference>
<dbReference type="InterPro" id="IPR001005">
    <property type="entry name" value="SANT/Myb"/>
</dbReference>
<dbReference type="PROSITE" id="PS51294">
    <property type="entry name" value="HTH_MYB"/>
    <property type="match status" value="3"/>
</dbReference>
<dbReference type="GO" id="GO:0005634">
    <property type="term" value="C:nucleus"/>
    <property type="evidence" value="ECO:0007669"/>
    <property type="project" value="TreeGrafter"/>
</dbReference>
<feature type="domain" description="HTH myb-type" evidence="4">
    <location>
        <begin position="54"/>
        <end position="106"/>
    </location>
</feature>
<dbReference type="CDD" id="cd00167">
    <property type="entry name" value="SANT"/>
    <property type="match status" value="3"/>
</dbReference>
<evidence type="ECO:0000313" key="5">
    <source>
        <dbReference type="EMBL" id="KAG5176169.1"/>
    </source>
</evidence>
<evidence type="ECO:0000313" key="6">
    <source>
        <dbReference type="Proteomes" id="UP000664859"/>
    </source>
</evidence>
<dbReference type="SUPFAM" id="SSF46689">
    <property type="entry name" value="Homeodomain-like"/>
    <property type="match status" value="2"/>
</dbReference>
<evidence type="ECO:0000259" key="4">
    <source>
        <dbReference type="PROSITE" id="PS51294"/>
    </source>
</evidence>
<gene>
    <name evidence="5" type="ORF">JKP88DRAFT_150943</name>
</gene>